<evidence type="ECO:0000313" key="1">
    <source>
        <dbReference type="EMBL" id="JAN68293.1"/>
    </source>
</evidence>
<name>A0A0N8EHF3_9CRUS</name>
<proteinExistence type="predicted"/>
<sequence>MCRRGSQNYKIKYVLFRVWQKFSKFKMAVFGKVRSSNLLCFGLLKTLNLMDFNFFHFLVETKV</sequence>
<organism evidence="1">
    <name type="scientific">Daphnia magna</name>
    <dbReference type="NCBI Taxonomy" id="35525"/>
    <lineage>
        <taxon>Eukaryota</taxon>
        <taxon>Metazoa</taxon>
        <taxon>Ecdysozoa</taxon>
        <taxon>Arthropoda</taxon>
        <taxon>Crustacea</taxon>
        <taxon>Branchiopoda</taxon>
        <taxon>Diplostraca</taxon>
        <taxon>Cladocera</taxon>
        <taxon>Anomopoda</taxon>
        <taxon>Daphniidae</taxon>
        <taxon>Daphnia</taxon>
    </lineage>
</organism>
<reference evidence="1" key="1">
    <citation type="submission" date="2015-10" db="EMBL/GenBank/DDBJ databases">
        <title>EvidentialGene: Evidence-directed Construction of Complete mRNA Transcriptomes without Genomes.</title>
        <authorList>
            <person name="Gilbert D.G."/>
        </authorList>
    </citation>
    <scope>NUCLEOTIDE SEQUENCE</scope>
</reference>
<dbReference type="EMBL" id="GDIQ01026444">
    <property type="protein sequence ID" value="JAN68293.1"/>
    <property type="molecule type" value="Transcribed_RNA"/>
</dbReference>
<accession>A0A0N8EHF3</accession>
<dbReference type="AlphaFoldDB" id="A0A0N8EHF3"/>
<protein>
    <submittedName>
        <fullName evidence="1">Uncharacterized protein</fullName>
    </submittedName>
</protein>